<protein>
    <recommendedName>
        <fullName evidence="1">BSD2 cysteine rich domain-containing protein</fullName>
    </recommendedName>
</protein>
<dbReference type="GO" id="GO:0101031">
    <property type="term" value="C:protein folding chaperone complex"/>
    <property type="evidence" value="ECO:0007669"/>
    <property type="project" value="TreeGrafter"/>
</dbReference>
<dbReference type="InterPro" id="IPR036410">
    <property type="entry name" value="HSP_DnaJ_Cys-rich_dom_sf"/>
</dbReference>
<dbReference type="Proteomes" id="UP000233837">
    <property type="component" value="Unassembled WGS sequence"/>
</dbReference>
<evidence type="ECO:0000313" key="2">
    <source>
        <dbReference type="EMBL" id="PKU72346.1"/>
    </source>
</evidence>
<keyword evidence="3" id="KW-1185">Reference proteome</keyword>
<dbReference type="GO" id="GO:0009570">
    <property type="term" value="C:chloroplast stroma"/>
    <property type="evidence" value="ECO:0007669"/>
    <property type="project" value="TreeGrafter"/>
</dbReference>
<dbReference type="SUPFAM" id="SSF57938">
    <property type="entry name" value="DnaJ/Hsp40 cysteine-rich domain"/>
    <property type="match status" value="1"/>
</dbReference>
<feature type="domain" description="BSD2 cysteine rich" evidence="1">
    <location>
        <begin position="137"/>
        <end position="205"/>
    </location>
</feature>
<dbReference type="InterPro" id="IPR057453">
    <property type="entry name" value="BSD2_CRD"/>
</dbReference>
<dbReference type="AlphaFoldDB" id="A0A2I0W9K7"/>
<dbReference type="STRING" id="906689.A0A2I0W9K7"/>
<name>A0A2I0W9K7_9ASPA</name>
<dbReference type="Pfam" id="PF25436">
    <property type="entry name" value="BSD2_CRD"/>
    <property type="match status" value="1"/>
</dbReference>
<proteinExistence type="predicted"/>
<evidence type="ECO:0000259" key="1">
    <source>
        <dbReference type="Pfam" id="PF25436"/>
    </source>
</evidence>
<dbReference type="PANTHER" id="PTHR15852">
    <property type="entry name" value="PLASTID TRANSCRIPTIONALLY ACTIVE PROTEIN"/>
    <property type="match status" value="1"/>
</dbReference>
<organism evidence="2 3">
    <name type="scientific">Dendrobium catenatum</name>
    <dbReference type="NCBI Taxonomy" id="906689"/>
    <lineage>
        <taxon>Eukaryota</taxon>
        <taxon>Viridiplantae</taxon>
        <taxon>Streptophyta</taxon>
        <taxon>Embryophyta</taxon>
        <taxon>Tracheophyta</taxon>
        <taxon>Spermatophyta</taxon>
        <taxon>Magnoliopsida</taxon>
        <taxon>Liliopsida</taxon>
        <taxon>Asparagales</taxon>
        <taxon>Orchidaceae</taxon>
        <taxon>Epidendroideae</taxon>
        <taxon>Malaxideae</taxon>
        <taxon>Dendrobiinae</taxon>
        <taxon>Dendrobium</taxon>
    </lineage>
</organism>
<dbReference type="OrthoDB" id="2019540at2759"/>
<gene>
    <name evidence="2" type="ORF">MA16_Dca006346</name>
</gene>
<reference evidence="2 3" key="2">
    <citation type="journal article" date="2017" name="Nature">
        <title>The Apostasia genome and the evolution of orchids.</title>
        <authorList>
            <person name="Zhang G.Q."/>
            <person name="Liu K.W."/>
            <person name="Li Z."/>
            <person name="Lohaus R."/>
            <person name="Hsiao Y.Y."/>
            <person name="Niu S.C."/>
            <person name="Wang J.Y."/>
            <person name="Lin Y.C."/>
            <person name="Xu Q."/>
            <person name="Chen L.J."/>
            <person name="Yoshida K."/>
            <person name="Fujiwara S."/>
            <person name="Wang Z.W."/>
            <person name="Zhang Y.Q."/>
            <person name="Mitsuda N."/>
            <person name="Wang M."/>
            <person name="Liu G.H."/>
            <person name="Pecoraro L."/>
            <person name="Huang H.X."/>
            <person name="Xiao X.J."/>
            <person name="Lin M."/>
            <person name="Wu X.Y."/>
            <person name="Wu W.L."/>
            <person name="Chen Y.Y."/>
            <person name="Chang S.B."/>
            <person name="Sakamoto S."/>
            <person name="Ohme-Takagi M."/>
            <person name="Yagi M."/>
            <person name="Zeng S.J."/>
            <person name="Shen C.Y."/>
            <person name="Yeh C.M."/>
            <person name="Luo Y.B."/>
            <person name="Tsai W.C."/>
            <person name="Van de Peer Y."/>
            <person name="Liu Z.J."/>
        </authorList>
    </citation>
    <scope>NUCLEOTIDE SEQUENCE [LARGE SCALE GENOMIC DNA]</scope>
    <source>
        <tissue evidence="2">The whole plant</tissue>
    </source>
</reference>
<sequence>MPISSYLWEPEAVILEKCLAFRFSLIHFTSRFLQSSVLAVQTSKRTQLGQSRASKFTTFAVPRPYSREVDMINAGCFACANSILLSHLTKSSIATPYFPISFQNHSAHKPLTACSPNSKIQSFRVNAAGFNRNTKPNSIVCSDCDGNGAILCTQCKGTGVNSVDHFNGQFKAGGLCWLCRGKLDILCGNCNGAGFVGGFMSTYDE</sequence>
<evidence type="ECO:0000313" key="3">
    <source>
        <dbReference type="Proteomes" id="UP000233837"/>
    </source>
</evidence>
<reference evidence="2 3" key="1">
    <citation type="journal article" date="2016" name="Sci. Rep.">
        <title>The Dendrobium catenatum Lindl. genome sequence provides insights into polysaccharide synthase, floral development and adaptive evolution.</title>
        <authorList>
            <person name="Zhang G.Q."/>
            <person name="Xu Q."/>
            <person name="Bian C."/>
            <person name="Tsai W.C."/>
            <person name="Yeh C.M."/>
            <person name="Liu K.W."/>
            <person name="Yoshida K."/>
            <person name="Zhang L.S."/>
            <person name="Chang S.B."/>
            <person name="Chen F."/>
            <person name="Shi Y."/>
            <person name="Su Y.Y."/>
            <person name="Zhang Y.Q."/>
            <person name="Chen L.J."/>
            <person name="Yin Y."/>
            <person name="Lin M."/>
            <person name="Huang H."/>
            <person name="Deng H."/>
            <person name="Wang Z.W."/>
            <person name="Zhu S.L."/>
            <person name="Zhao X."/>
            <person name="Deng C."/>
            <person name="Niu S.C."/>
            <person name="Huang J."/>
            <person name="Wang M."/>
            <person name="Liu G.H."/>
            <person name="Yang H.J."/>
            <person name="Xiao X.J."/>
            <person name="Hsiao Y.Y."/>
            <person name="Wu W.L."/>
            <person name="Chen Y.Y."/>
            <person name="Mitsuda N."/>
            <person name="Ohme-Takagi M."/>
            <person name="Luo Y.B."/>
            <person name="Van de Peer Y."/>
            <person name="Liu Z.J."/>
        </authorList>
    </citation>
    <scope>NUCLEOTIDE SEQUENCE [LARGE SCALE GENOMIC DNA]</scope>
    <source>
        <tissue evidence="2">The whole plant</tissue>
    </source>
</reference>
<dbReference type="GO" id="GO:0044183">
    <property type="term" value="F:protein folding chaperone"/>
    <property type="evidence" value="ECO:0007669"/>
    <property type="project" value="TreeGrafter"/>
</dbReference>
<accession>A0A2I0W9K7</accession>
<dbReference type="PANTHER" id="PTHR15852:SF51">
    <property type="entry name" value="PROTEIN BUNDLE SHEATH DEFECTIVE 2, CHLOROPLASTIC"/>
    <property type="match status" value="1"/>
</dbReference>
<dbReference type="EMBL" id="KZ502842">
    <property type="protein sequence ID" value="PKU72346.1"/>
    <property type="molecule type" value="Genomic_DNA"/>
</dbReference>